<comment type="caution">
    <text evidence="3">The sequence shown here is derived from an EMBL/GenBank/DDBJ whole genome shotgun (WGS) entry which is preliminary data.</text>
</comment>
<dbReference type="AlphaFoldDB" id="A0A5C5VL79"/>
<keyword evidence="1" id="KW-0472">Membrane</keyword>
<dbReference type="NCBIfam" id="TIGR02532">
    <property type="entry name" value="IV_pilin_GFxxxE"/>
    <property type="match status" value="1"/>
</dbReference>
<dbReference type="PANTHER" id="PTHR30093:SF2">
    <property type="entry name" value="TYPE II SECRETION SYSTEM PROTEIN H"/>
    <property type="match status" value="1"/>
</dbReference>
<evidence type="ECO:0000313" key="4">
    <source>
        <dbReference type="Proteomes" id="UP000318878"/>
    </source>
</evidence>
<dbReference type="InterPro" id="IPR011453">
    <property type="entry name" value="DUF1559"/>
</dbReference>
<dbReference type="InterPro" id="IPR045584">
    <property type="entry name" value="Pilin-like"/>
</dbReference>
<dbReference type="SUPFAM" id="SSF54523">
    <property type="entry name" value="Pili subunits"/>
    <property type="match status" value="1"/>
</dbReference>
<reference evidence="3 4" key="1">
    <citation type="submission" date="2019-02" db="EMBL/GenBank/DDBJ databases">
        <title>Deep-cultivation of Planctomycetes and their phenomic and genomic characterization uncovers novel biology.</title>
        <authorList>
            <person name="Wiegand S."/>
            <person name="Jogler M."/>
            <person name="Boedeker C."/>
            <person name="Pinto D."/>
            <person name="Vollmers J."/>
            <person name="Rivas-Marin E."/>
            <person name="Kohn T."/>
            <person name="Peeters S.H."/>
            <person name="Heuer A."/>
            <person name="Rast P."/>
            <person name="Oberbeckmann S."/>
            <person name="Bunk B."/>
            <person name="Jeske O."/>
            <person name="Meyerdierks A."/>
            <person name="Storesund J.E."/>
            <person name="Kallscheuer N."/>
            <person name="Luecker S."/>
            <person name="Lage O.M."/>
            <person name="Pohl T."/>
            <person name="Merkel B.J."/>
            <person name="Hornburger P."/>
            <person name="Mueller R.-W."/>
            <person name="Bruemmer F."/>
            <person name="Labrenz M."/>
            <person name="Spormann A.M."/>
            <person name="Op Den Camp H."/>
            <person name="Overmann J."/>
            <person name="Amann R."/>
            <person name="Jetten M.S.M."/>
            <person name="Mascher T."/>
            <person name="Medema M.H."/>
            <person name="Devos D.P."/>
            <person name="Kaster A.-K."/>
            <person name="Ovreas L."/>
            <person name="Rohde M."/>
            <person name="Galperin M.Y."/>
            <person name="Jogler C."/>
        </authorList>
    </citation>
    <scope>NUCLEOTIDE SEQUENCE [LARGE SCALE GENOMIC DNA]</scope>
    <source>
        <strain evidence="3 4">Enr8</strain>
    </source>
</reference>
<dbReference type="InterPro" id="IPR012902">
    <property type="entry name" value="N_methyl_site"/>
</dbReference>
<accession>A0A5C5VL79</accession>
<proteinExistence type="predicted"/>
<dbReference type="EMBL" id="SJPF01000001">
    <property type="protein sequence ID" value="TWT39328.1"/>
    <property type="molecule type" value="Genomic_DNA"/>
</dbReference>
<dbReference type="RefSeq" id="WP_146429507.1">
    <property type="nucleotide sequence ID" value="NZ_SJPF01000001.1"/>
</dbReference>
<dbReference type="InterPro" id="IPR027558">
    <property type="entry name" value="Pre_pil_HX9DG_C"/>
</dbReference>
<keyword evidence="1" id="KW-0812">Transmembrane</keyword>
<feature type="domain" description="DUF1559" evidence="2">
    <location>
        <begin position="32"/>
        <end position="263"/>
    </location>
</feature>
<dbReference type="Gene3D" id="3.30.700.10">
    <property type="entry name" value="Glycoprotein, Type 4 Pilin"/>
    <property type="match status" value="1"/>
</dbReference>
<dbReference type="Proteomes" id="UP000318878">
    <property type="component" value="Unassembled WGS sequence"/>
</dbReference>
<evidence type="ECO:0000313" key="3">
    <source>
        <dbReference type="EMBL" id="TWT39328.1"/>
    </source>
</evidence>
<dbReference type="Pfam" id="PF07596">
    <property type="entry name" value="SBP_bac_10"/>
    <property type="match status" value="1"/>
</dbReference>
<feature type="transmembrane region" description="Helical" evidence="1">
    <location>
        <begin position="7"/>
        <end position="31"/>
    </location>
</feature>
<sequence>MRFQRQGFTLVELLVVIAIIGVLIALLLPAVQQAREAARRMQCTNNMKQIGLAMHNYHDTHKLFPPGFNNELGWGWGAKILPFIEQTALYDEIDQVNGLMDLSDADILAAVQIPLDAFRCPSDVAPDLNDKSVPVVVASEEIAYSSYLASMGSYKDATVTQLGLGMFWPQSRVAFRNVLDGTSNTFLIGEREYQHTIGGLWAGTTTSGPGHQNKKYILASTNTSDGLINDPTKYKGFGSFHPGGANFAFCDGSVHFISETIDATTNSGPNMSLYQRLGDRQDGLTVEGF</sequence>
<name>A0A5C5VL79_9BACT</name>
<evidence type="ECO:0000259" key="2">
    <source>
        <dbReference type="Pfam" id="PF07596"/>
    </source>
</evidence>
<dbReference type="PROSITE" id="PS00409">
    <property type="entry name" value="PROKAR_NTER_METHYL"/>
    <property type="match status" value="1"/>
</dbReference>
<keyword evidence="1" id="KW-1133">Transmembrane helix</keyword>
<organism evidence="3 4">
    <name type="scientific">Blastopirellula retiformator</name>
    <dbReference type="NCBI Taxonomy" id="2527970"/>
    <lineage>
        <taxon>Bacteria</taxon>
        <taxon>Pseudomonadati</taxon>
        <taxon>Planctomycetota</taxon>
        <taxon>Planctomycetia</taxon>
        <taxon>Pirellulales</taxon>
        <taxon>Pirellulaceae</taxon>
        <taxon>Blastopirellula</taxon>
    </lineage>
</organism>
<dbReference type="OrthoDB" id="210622at2"/>
<dbReference type="PANTHER" id="PTHR30093">
    <property type="entry name" value="GENERAL SECRETION PATHWAY PROTEIN G"/>
    <property type="match status" value="1"/>
</dbReference>
<dbReference type="NCBIfam" id="TIGR04294">
    <property type="entry name" value="pre_pil_HX9DG"/>
    <property type="match status" value="1"/>
</dbReference>
<gene>
    <name evidence="3" type="ORF">Enr8_10260</name>
</gene>
<dbReference type="Pfam" id="PF07963">
    <property type="entry name" value="N_methyl"/>
    <property type="match status" value="1"/>
</dbReference>
<protein>
    <submittedName>
        <fullName evidence="3">Putative major pilin subunit</fullName>
    </submittedName>
</protein>
<keyword evidence="4" id="KW-1185">Reference proteome</keyword>
<evidence type="ECO:0000256" key="1">
    <source>
        <dbReference type="SAM" id="Phobius"/>
    </source>
</evidence>